<feature type="transmembrane region" description="Helical" evidence="6">
    <location>
        <begin position="267"/>
        <end position="290"/>
    </location>
</feature>
<feature type="transmembrane region" description="Helical" evidence="6">
    <location>
        <begin position="411"/>
        <end position="430"/>
    </location>
</feature>
<feature type="domain" description="ABC3 transporter permease C-terminal" evidence="7">
    <location>
        <begin position="728"/>
        <end position="840"/>
    </location>
</feature>
<evidence type="ECO:0000256" key="2">
    <source>
        <dbReference type="ARBA" id="ARBA00022475"/>
    </source>
</evidence>
<organism evidence="9 10">
    <name type="scientific">Azospirillum doebereinerae</name>
    <dbReference type="NCBI Taxonomy" id="92933"/>
    <lineage>
        <taxon>Bacteria</taxon>
        <taxon>Pseudomonadati</taxon>
        <taxon>Pseudomonadota</taxon>
        <taxon>Alphaproteobacteria</taxon>
        <taxon>Rhodospirillales</taxon>
        <taxon>Azospirillaceae</taxon>
        <taxon>Azospirillum</taxon>
    </lineage>
</organism>
<keyword evidence="5 6" id="KW-0472">Membrane</keyword>
<evidence type="ECO:0000313" key="10">
    <source>
        <dbReference type="Proteomes" id="UP000280346"/>
    </source>
</evidence>
<sequence>MGAANGFFANLPLALRLARRELRGGLKGFWIFLACLTLGVAAIASVQSVSSGLLDGLASDGRAILGGDVAFRQLYTPPTDEQKAALAEGGGRVSNSAEMRAMARADDEVRASLVELKAVDDVYPLYGAVTLRDGGDVKAALAKRDGRWGAVVEASLVDRLGVKLGDPVHLGDSVYRLAGILDREPDRASSNAFSLGPRLLVALDSLPETGLLQPGSLTWWSAKVALPDGTDRLAWQEGVKARFPDAAWRVRDFTNASPQIERFIDRMTLFLTLVGLTALLVGGVGVGNAVRSHLDSRARTIAMMKCIGAPGALVFQLYLAQILALALVGILFGLALGAVAPLALSRLLEDVLPVSAHIGVYPGALALAALYGVLTALTFSLWPLGRAREVPAGALFRDVIAPAQGRPKAPYLAAMGLSALALAGLAVATADNKLFALWFVGGSIATFGAFRAAAGLVTWGAARIGRVRRPGLRLALANLHRPGNPTAAVVLSLGLGLTVLVAIALVQGNFARRVSETIPKDAPSFFFVDIQRDQFEPLKATVTEVPGTSAFEAVPSLRGRIESVNGVEAEKALANPEQAWILAGDRGITYAAKLPERSQVVAGSWWAADYAGPPLISIHQSVAEAFNIGPGAKLAVNILGRTIEATVANVRAADFSTMAINFTMVFAPGALEGAPQTWIATIRSAPEAEEAVQRAVLHRFPNITLVRVKDALDTVGDMLSHIGTAVRIVAGITLIAGTLVLAGAVAAGHRRRVYDAVVLKVLGATRADVLRAFLLEYGLLGVLTAIIAGAIGTLTAWAVMRFLMRWEWTFLPSSVLTTALLSTAITLAFGFYGTWRALGQPSAPLLRNE</sequence>
<dbReference type="OrthoDB" id="9775544at2"/>
<dbReference type="InterPro" id="IPR025857">
    <property type="entry name" value="MacB_PCD"/>
</dbReference>
<evidence type="ECO:0000256" key="4">
    <source>
        <dbReference type="ARBA" id="ARBA00022989"/>
    </source>
</evidence>
<feature type="transmembrane region" description="Helical" evidence="6">
    <location>
        <begin position="311"/>
        <end position="340"/>
    </location>
</feature>
<dbReference type="InterPro" id="IPR003838">
    <property type="entry name" value="ABC3_permease_C"/>
</dbReference>
<keyword evidence="2" id="KW-1003">Cell membrane</keyword>
<dbReference type="EMBL" id="RZIJ01000005">
    <property type="protein sequence ID" value="RUQ73773.1"/>
    <property type="molecule type" value="Genomic_DNA"/>
</dbReference>
<reference evidence="9 10" key="1">
    <citation type="submission" date="2018-12" db="EMBL/GenBank/DDBJ databases">
        <authorList>
            <person name="Yang Y."/>
        </authorList>
    </citation>
    <scope>NUCLEOTIDE SEQUENCE [LARGE SCALE GENOMIC DNA]</scope>
    <source>
        <strain evidence="9 10">GSF71</strain>
    </source>
</reference>
<comment type="subcellular location">
    <subcellularLocation>
        <location evidence="1">Cell membrane</location>
        <topology evidence="1">Multi-pass membrane protein</topology>
    </subcellularLocation>
</comment>
<protein>
    <submittedName>
        <fullName evidence="9">FtsX-like permease family protein</fullName>
    </submittedName>
</protein>
<proteinExistence type="predicted"/>
<dbReference type="Proteomes" id="UP000280346">
    <property type="component" value="Unassembled WGS sequence"/>
</dbReference>
<evidence type="ECO:0000256" key="5">
    <source>
        <dbReference type="ARBA" id="ARBA00023136"/>
    </source>
</evidence>
<keyword evidence="10" id="KW-1185">Reference proteome</keyword>
<dbReference type="AlphaFoldDB" id="A0A3S0WN62"/>
<comment type="caution">
    <text evidence="9">The sequence shown here is derived from an EMBL/GenBank/DDBJ whole genome shotgun (WGS) entry which is preliminary data.</text>
</comment>
<feature type="transmembrane region" description="Helical" evidence="6">
    <location>
        <begin position="769"/>
        <end position="798"/>
    </location>
</feature>
<feature type="transmembrane region" description="Helical" evidence="6">
    <location>
        <begin position="436"/>
        <end position="462"/>
    </location>
</feature>
<keyword evidence="4 6" id="KW-1133">Transmembrane helix</keyword>
<feature type="transmembrane region" description="Helical" evidence="6">
    <location>
        <begin position="29"/>
        <end position="49"/>
    </location>
</feature>
<dbReference type="InterPro" id="IPR038766">
    <property type="entry name" value="Membrane_comp_ABC_pdt"/>
</dbReference>
<feature type="transmembrane region" description="Helical" evidence="6">
    <location>
        <begin position="360"/>
        <end position="382"/>
    </location>
</feature>
<dbReference type="PANTHER" id="PTHR30287">
    <property type="entry name" value="MEMBRANE COMPONENT OF PREDICTED ABC SUPERFAMILY METABOLITE UPTAKE TRANSPORTER"/>
    <property type="match status" value="1"/>
</dbReference>
<evidence type="ECO:0000256" key="3">
    <source>
        <dbReference type="ARBA" id="ARBA00022692"/>
    </source>
</evidence>
<evidence type="ECO:0000256" key="1">
    <source>
        <dbReference type="ARBA" id="ARBA00004651"/>
    </source>
</evidence>
<name>A0A3S0WN62_9PROT</name>
<dbReference type="Pfam" id="PF02687">
    <property type="entry name" value="FtsX"/>
    <property type="match status" value="2"/>
</dbReference>
<dbReference type="GO" id="GO:0005886">
    <property type="term" value="C:plasma membrane"/>
    <property type="evidence" value="ECO:0007669"/>
    <property type="project" value="UniProtKB-SubCell"/>
</dbReference>
<evidence type="ECO:0000259" key="8">
    <source>
        <dbReference type="Pfam" id="PF12704"/>
    </source>
</evidence>
<feature type="transmembrane region" description="Helical" evidence="6">
    <location>
        <begin position="483"/>
        <end position="506"/>
    </location>
</feature>
<dbReference type="PANTHER" id="PTHR30287:SF1">
    <property type="entry name" value="INNER MEMBRANE PROTEIN"/>
    <property type="match status" value="1"/>
</dbReference>
<feature type="domain" description="MacB-like periplasmic core" evidence="8">
    <location>
        <begin position="31"/>
        <end position="240"/>
    </location>
</feature>
<accession>A0A3S0WN62</accession>
<feature type="transmembrane region" description="Helical" evidence="6">
    <location>
        <begin position="728"/>
        <end position="748"/>
    </location>
</feature>
<gene>
    <name evidence="9" type="ORF">EJ913_08950</name>
</gene>
<keyword evidence="3 6" id="KW-0812">Transmembrane</keyword>
<dbReference type="RefSeq" id="WP_126996897.1">
    <property type="nucleotide sequence ID" value="NZ_JBNPXW010000004.1"/>
</dbReference>
<feature type="domain" description="ABC3 transporter permease C-terminal" evidence="7">
    <location>
        <begin position="274"/>
        <end position="389"/>
    </location>
</feature>
<feature type="transmembrane region" description="Helical" evidence="6">
    <location>
        <begin position="810"/>
        <end position="832"/>
    </location>
</feature>
<evidence type="ECO:0000313" key="9">
    <source>
        <dbReference type="EMBL" id="RUQ73773.1"/>
    </source>
</evidence>
<evidence type="ECO:0000259" key="7">
    <source>
        <dbReference type="Pfam" id="PF02687"/>
    </source>
</evidence>
<dbReference type="Pfam" id="PF12704">
    <property type="entry name" value="MacB_PCD"/>
    <property type="match status" value="1"/>
</dbReference>
<evidence type="ECO:0000256" key="6">
    <source>
        <dbReference type="SAM" id="Phobius"/>
    </source>
</evidence>